<protein>
    <submittedName>
        <fullName evidence="1">Uncharacterized protein</fullName>
    </submittedName>
</protein>
<dbReference type="AlphaFoldDB" id="A0A3B0XN92"/>
<proteinExistence type="predicted"/>
<reference evidence="1" key="1">
    <citation type="submission" date="2018-06" db="EMBL/GenBank/DDBJ databases">
        <authorList>
            <person name="Zhirakovskaya E."/>
        </authorList>
    </citation>
    <scope>NUCLEOTIDE SEQUENCE</scope>
</reference>
<name>A0A3B0XN92_9ZZZZ</name>
<organism evidence="1">
    <name type="scientific">hydrothermal vent metagenome</name>
    <dbReference type="NCBI Taxonomy" id="652676"/>
    <lineage>
        <taxon>unclassified sequences</taxon>
        <taxon>metagenomes</taxon>
        <taxon>ecological metagenomes</taxon>
    </lineage>
</organism>
<evidence type="ECO:0000313" key="1">
    <source>
        <dbReference type="EMBL" id="VAW69758.1"/>
    </source>
</evidence>
<gene>
    <name evidence="1" type="ORF">MNBD_GAMMA09-2315</name>
</gene>
<accession>A0A3B0XN92</accession>
<sequence length="124" mass="13954">MSIKFNLLMASFIVYVSLCSPLSADQAAYIVKSQAIKVEGILKSKKNVRFLCELCGETKSQLVRIKSVSAADVNYQNMWEVSVNGEGIDLAYTYINVNGRWVNLARYVHEKVDSVSEFLSEKHL</sequence>
<dbReference type="EMBL" id="UOFI01000173">
    <property type="protein sequence ID" value="VAW69758.1"/>
    <property type="molecule type" value="Genomic_DNA"/>
</dbReference>